<feature type="compositionally biased region" description="Pro residues" evidence="1">
    <location>
        <begin position="11"/>
        <end position="22"/>
    </location>
</feature>
<feature type="compositionally biased region" description="Low complexity" evidence="1">
    <location>
        <begin position="469"/>
        <end position="494"/>
    </location>
</feature>
<feature type="compositionally biased region" description="Polar residues" evidence="1">
    <location>
        <begin position="216"/>
        <end position="228"/>
    </location>
</feature>
<feature type="compositionally biased region" description="Polar residues" evidence="1">
    <location>
        <begin position="280"/>
        <end position="304"/>
    </location>
</feature>
<comment type="caution">
    <text evidence="2">The sequence shown here is derived from an EMBL/GenBank/DDBJ whole genome shotgun (WGS) entry which is preliminary data.</text>
</comment>
<feature type="compositionally biased region" description="Polar residues" evidence="1">
    <location>
        <begin position="403"/>
        <end position="415"/>
    </location>
</feature>
<feature type="compositionally biased region" description="Polar residues" evidence="1">
    <location>
        <begin position="987"/>
        <end position="999"/>
    </location>
</feature>
<feature type="compositionally biased region" description="Polar residues" evidence="1">
    <location>
        <begin position="800"/>
        <end position="821"/>
    </location>
</feature>
<feature type="region of interest" description="Disordered" evidence="1">
    <location>
        <begin position="1"/>
        <end position="50"/>
    </location>
</feature>
<dbReference type="EMBL" id="JBAHYK010000045">
    <property type="protein sequence ID" value="KAL0579885.1"/>
    <property type="molecule type" value="Genomic_DNA"/>
</dbReference>
<dbReference type="Proteomes" id="UP001465976">
    <property type="component" value="Unassembled WGS sequence"/>
</dbReference>
<sequence length="1017" mass="108223">MSTTLLLESFPLPPSFIPPSPSRPSTVSNPPPSRPPRSPLPPIPGPSRLPEALLLRSTRSWRCNDMNRPDSIASVASARSNGASYTHSPNHVARSASSSSSHLDIFRAGSSGSVSLADRQNGIKEPRLEEQDDESIFDLSEAYGGTMPSDDEIERHQEHSTKPKASPITRSNPERDPSSSGSSLARFPQPTPLTPRSHTALAGRRRSSTDTRSISKVSRSINEPFSSKESCDSTGGAKELDIPCSPSYPFPPQLQSPPSLRKQGRNSSQIMDPRPPTHLPASQTLLSPMNPSISHTPPTPQSRAFGSAPLSDAPSSSRSRGPSSTQSEGQPSPDHVTFPTQIHSPDAAPPCYAPTDDPRLLHRELRSARSRSSSHKKRLNSSASSSPLPSPSLQQKKGEFVNASPSPIAESSSLPVSGKAPSKRGTSVLPPSSFRATSSKSLKDVDGRSGSPDIEALLDSTPRPRRRSCSSTSVPRRTSTSSFGSGRSKSASRSLKSKKNFASCSTPIGGRRASGSERESRLTKLERELEGFGSDNESVGNYGKGKDRGGFRLVESPVNDLHLMDDDGSASDSSLDIHTPLPRVNLLLRDGALSHKSKLLPPTSTSARSSVDSLVSSKAVEDASQRPGSTISLQSIDSKASLLKDTRDTPVRRLRHKNQNLLRGGLGLTTGLGWSDSEDEDAPSPLTKRLPSLIVSRKNSLASVGPDRPSLSRVRHLGISKSSGDLPSLLQESKKRSTKSTKGLLRTHSNTTSLEDNFESFNDKAHRITTYRRMPDMAISPEHISRSGDTIQARRGVGSSGSLTVSIPATAPPYSTTSSKSPAKGIPRMPSEPSVRSQGRSFAPEEILKTPSTSSSVSSPSIPPLTPKDDELTPTPFSAIKGDSNKILPPLPNPRTGSIRRPAAPGLIARFPSSDSTTSEPTRVPLSSSAPSSTGHLRQLQLPRYSAAASKSFPVPPPPSDTGSQPCTPTTPPGASLSSLPKPRTGTGMTYRSSMSSSKVAVLRAPATSMSRSPTRI</sequence>
<feature type="compositionally biased region" description="Polar residues" evidence="1">
    <location>
        <begin position="1008"/>
        <end position="1017"/>
    </location>
</feature>
<feature type="compositionally biased region" description="Low complexity" evidence="1">
    <location>
        <begin position="1"/>
        <end position="10"/>
    </location>
</feature>
<feature type="region of interest" description="Disordered" evidence="1">
    <location>
        <begin position="718"/>
        <end position="746"/>
    </location>
</feature>
<evidence type="ECO:0000256" key="1">
    <source>
        <dbReference type="SAM" id="MobiDB-lite"/>
    </source>
</evidence>
<name>A0ABR3FWI5_9AGAR</name>
<feature type="region of interest" description="Disordered" evidence="1">
    <location>
        <begin position="781"/>
        <end position="1017"/>
    </location>
</feature>
<evidence type="ECO:0000313" key="2">
    <source>
        <dbReference type="EMBL" id="KAL0579885.1"/>
    </source>
</evidence>
<accession>A0ABR3FWI5</accession>
<feature type="region of interest" description="Disordered" evidence="1">
    <location>
        <begin position="527"/>
        <end position="546"/>
    </location>
</feature>
<feature type="compositionally biased region" description="Basic and acidic residues" evidence="1">
    <location>
        <begin position="356"/>
        <end position="367"/>
    </location>
</feature>
<organism evidence="2 3">
    <name type="scientific">Marasmius crinis-equi</name>
    <dbReference type="NCBI Taxonomy" id="585013"/>
    <lineage>
        <taxon>Eukaryota</taxon>
        <taxon>Fungi</taxon>
        <taxon>Dikarya</taxon>
        <taxon>Basidiomycota</taxon>
        <taxon>Agaricomycotina</taxon>
        <taxon>Agaricomycetes</taxon>
        <taxon>Agaricomycetidae</taxon>
        <taxon>Agaricales</taxon>
        <taxon>Marasmiineae</taxon>
        <taxon>Marasmiaceae</taxon>
        <taxon>Marasmius</taxon>
    </lineage>
</organism>
<feature type="compositionally biased region" description="Basic residues" evidence="1">
    <location>
        <begin position="368"/>
        <end position="379"/>
    </location>
</feature>
<feature type="compositionally biased region" description="Pro residues" evidence="1">
    <location>
        <begin position="29"/>
        <end position="47"/>
    </location>
</feature>
<feature type="compositionally biased region" description="Low complexity" evidence="1">
    <location>
        <begin position="850"/>
        <end position="860"/>
    </location>
</feature>
<feature type="region of interest" description="Disordered" evidence="1">
    <location>
        <begin position="64"/>
        <end position="521"/>
    </location>
</feature>
<keyword evidence="3" id="KW-1185">Reference proteome</keyword>
<protein>
    <submittedName>
        <fullName evidence="2">Uncharacterized protein</fullName>
    </submittedName>
</protein>
<evidence type="ECO:0000313" key="3">
    <source>
        <dbReference type="Proteomes" id="UP001465976"/>
    </source>
</evidence>
<reference evidence="2 3" key="1">
    <citation type="submission" date="2024-02" db="EMBL/GenBank/DDBJ databases">
        <title>A draft genome for the cacao thread blight pathogen Marasmius crinis-equi.</title>
        <authorList>
            <person name="Cohen S.P."/>
            <person name="Baruah I.K."/>
            <person name="Amoako-Attah I."/>
            <person name="Bukari Y."/>
            <person name="Meinhardt L.W."/>
            <person name="Bailey B.A."/>
        </authorList>
    </citation>
    <scope>NUCLEOTIDE SEQUENCE [LARGE SCALE GENOMIC DNA]</scope>
    <source>
        <strain evidence="2 3">GH-76</strain>
    </source>
</reference>
<proteinExistence type="predicted"/>
<gene>
    <name evidence="2" type="ORF">V5O48_002132</name>
</gene>
<feature type="compositionally biased region" description="Polar residues" evidence="1">
    <location>
        <begin position="77"/>
        <end position="89"/>
    </location>
</feature>
<feature type="compositionally biased region" description="Pro residues" evidence="1">
    <location>
        <begin position="246"/>
        <end position="255"/>
    </location>
</feature>
<feature type="compositionally biased region" description="Low complexity" evidence="1">
    <location>
        <begin position="380"/>
        <end position="393"/>
    </location>
</feature>
<feature type="compositionally biased region" description="Low complexity" evidence="1">
    <location>
        <begin position="306"/>
        <end position="324"/>
    </location>
</feature>
<feature type="compositionally biased region" description="Polar residues" evidence="1">
    <location>
        <begin position="913"/>
        <end position="936"/>
    </location>
</feature>